<evidence type="ECO:0000313" key="7">
    <source>
        <dbReference type="Proteomes" id="UP000324800"/>
    </source>
</evidence>
<comment type="subcellular location">
    <subcellularLocation>
        <location evidence="5">Cytoplasm</location>
    </subcellularLocation>
    <subcellularLocation>
        <location evidence="5">Nucleus</location>
        <location evidence="5">Nucleolus</location>
    </subcellularLocation>
    <text evidence="5">Shuttles between cytoplasm and nucleus/nucleolus.</text>
</comment>
<proteinExistence type="inferred from homology"/>
<dbReference type="GO" id="GO:0043023">
    <property type="term" value="F:ribosomal large subunit binding"/>
    <property type="evidence" value="ECO:0007669"/>
    <property type="project" value="UniProtKB-UniRule"/>
</dbReference>
<keyword evidence="3 5" id="KW-0648">Protein biosynthesis</keyword>
<dbReference type="CDD" id="cd00527">
    <property type="entry name" value="IF6"/>
    <property type="match status" value="1"/>
</dbReference>
<evidence type="ECO:0000313" key="6">
    <source>
        <dbReference type="EMBL" id="KAA6399611.1"/>
    </source>
</evidence>
<dbReference type="PIRSF" id="PIRSF006413">
    <property type="entry name" value="IF-6"/>
    <property type="match status" value="1"/>
</dbReference>
<dbReference type="HAMAP" id="MF_00032">
    <property type="entry name" value="eIF_6"/>
    <property type="match status" value="1"/>
</dbReference>
<dbReference type="SUPFAM" id="SSF55909">
    <property type="entry name" value="Pentein"/>
    <property type="match status" value="1"/>
</dbReference>
<dbReference type="NCBIfam" id="TIGR00323">
    <property type="entry name" value="eIF-6"/>
    <property type="match status" value="1"/>
</dbReference>
<accession>A0A5J4WXM6</accession>
<evidence type="ECO:0000256" key="4">
    <source>
        <dbReference type="ARBA" id="ARBA00023242"/>
    </source>
</evidence>
<dbReference type="GO" id="GO:0005730">
    <property type="term" value="C:nucleolus"/>
    <property type="evidence" value="ECO:0007669"/>
    <property type="project" value="UniProtKB-SubCell"/>
</dbReference>
<comment type="subunit">
    <text evidence="5">Monomer. Associates with the 60S ribosomal subunit.</text>
</comment>
<dbReference type="SMART" id="SM00654">
    <property type="entry name" value="eIF6"/>
    <property type="match status" value="1"/>
</dbReference>
<sequence length="242" mass="26227">MAIRTQFENSSEVGVFAKLTSSYCLTPLGNPQFYSAFEAELADHIPVIQATFAGTKIVGRLCVGNSKGLLVPHTTTDQELQHLRLSLPDAVVIQRLEERLSALGNIIACNDHVALLHPEADQNTEEIIKDVLGVDVFRQTIAGNALVGSYCYFTNQGGLVHPMAAIRELEELSNILEVPLVAGTVNRGSEVVGAGMVANDWAAFCGRDTTATELSVIERIFRLDNNAQPLGIADDIRDKILL</sequence>
<organism evidence="6 7">
    <name type="scientific">Streblomastix strix</name>
    <dbReference type="NCBI Taxonomy" id="222440"/>
    <lineage>
        <taxon>Eukaryota</taxon>
        <taxon>Metamonada</taxon>
        <taxon>Preaxostyla</taxon>
        <taxon>Oxymonadida</taxon>
        <taxon>Streblomastigidae</taxon>
        <taxon>Streblomastix</taxon>
    </lineage>
</organism>
<dbReference type="PANTHER" id="PTHR10784">
    <property type="entry name" value="TRANSLATION INITIATION FACTOR 6"/>
    <property type="match status" value="1"/>
</dbReference>
<dbReference type="Gene3D" id="3.75.10.10">
    <property type="entry name" value="L-arginine/glycine Amidinotransferase, Chain A"/>
    <property type="match status" value="1"/>
</dbReference>
<evidence type="ECO:0000256" key="1">
    <source>
        <dbReference type="ARBA" id="ARBA00022490"/>
    </source>
</evidence>
<reference evidence="6 7" key="1">
    <citation type="submission" date="2019-03" db="EMBL/GenBank/DDBJ databases">
        <title>Single cell metagenomics reveals metabolic interactions within the superorganism composed of flagellate Streblomastix strix and complex community of Bacteroidetes bacteria on its surface.</title>
        <authorList>
            <person name="Treitli S.C."/>
            <person name="Kolisko M."/>
            <person name="Husnik F."/>
            <person name="Keeling P."/>
            <person name="Hampl V."/>
        </authorList>
    </citation>
    <scope>NUCLEOTIDE SEQUENCE [LARGE SCALE GENOMIC DNA]</scope>
    <source>
        <strain evidence="6">ST1C</strain>
    </source>
</reference>
<evidence type="ECO:0000256" key="5">
    <source>
        <dbReference type="HAMAP-Rule" id="MF_03132"/>
    </source>
</evidence>
<keyword evidence="5" id="KW-0690">Ribosome biogenesis</keyword>
<dbReference type="GO" id="GO:0005737">
    <property type="term" value="C:cytoplasm"/>
    <property type="evidence" value="ECO:0007669"/>
    <property type="project" value="UniProtKB-SubCell"/>
</dbReference>
<gene>
    <name evidence="5" type="primary">EIF6</name>
    <name evidence="6" type="ORF">EZS28_004865</name>
</gene>
<comment type="similarity">
    <text evidence="5">Belongs to the eIF-6 family.</text>
</comment>
<dbReference type="OrthoDB" id="4155914at2759"/>
<comment type="caution">
    <text evidence="6">The sequence shown here is derived from an EMBL/GenBank/DDBJ whole genome shotgun (WGS) entry which is preliminary data.</text>
</comment>
<keyword evidence="4 5" id="KW-0539">Nucleus</keyword>
<protein>
    <recommendedName>
        <fullName evidence="5">Eukaryotic translation initiation factor 6</fullName>
        <shortName evidence="5">eIF-6</shortName>
    </recommendedName>
</protein>
<evidence type="ECO:0000256" key="3">
    <source>
        <dbReference type="ARBA" id="ARBA00022917"/>
    </source>
</evidence>
<dbReference type="AlphaFoldDB" id="A0A5J4WXM6"/>
<dbReference type="GO" id="GO:0042273">
    <property type="term" value="P:ribosomal large subunit biogenesis"/>
    <property type="evidence" value="ECO:0007669"/>
    <property type="project" value="UniProtKB-UniRule"/>
</dbReference>
<keyword evidence="2 5" id="KW-0396">Initiation factor</keyword>
<comment type="function">
    <text evidence="5">Binds to the 60S ribosomal subunit and prevents its association with the 40S ribosomal subunit to form the 80S initiation complex in the cytoplasm. May also be involved in ribosome biogenesis.</text>
</comment>
<keyword evidence="1 5" id="KW-0963">Cytoplasm</keyword>
<dbReference type="Proteomes" id="UP000324800">
    <property type="component" value="Unassembled WGS sequence"/>
</dbReference>
<dbReference type="GO" id="GO:0042256">
    <property type="term" value="P:cytosolic ribosome assembly"/>
    <property type="evidence" value="ECO:0007669"/>
    <property type="project" value="UniProtKB-UniRule"/>
</dbReference>
<dbReference type="Pfam" id="PF01912">
    <property type="entry name" value="eIF-6"/>
    <property type="match status" value="1"/>
</dbReference>
<dbReference type="EMBL" id="SNRW01000715">
    <property type="protein sequence ID" value="KAA6399611.1"/>
    <property type="molecule type" value="Genomic_DNA"/>
</dbReference>
<dbReference type="InterPro" id="IPR002769">
    <property type="entry name" value="eIF6"/>
</dbReference>
<dbReference type="GO" id="GO:0003743">
    <property type="term" value="F:translation initiation factor activity"/>
    <property type="evidence" value="ECO:0007669"/>
    <property type="project" value="UniProtKB-UniRule"/>
</dbReference>
<name>A0A5J4WXM6_9EUKA</name>
<dbReference type="FunFam" id="3.75.10.10:FF:000001">
    <property type="entry name" value="Eukaryotic translation initiation factor 6"/>
    <property type="match status" value="1"/>
</dbReference>
<evidence type="ECO:0000256" key="2">
    <source>
        <dbReference type="ARBA" id="ARBA00022540"/>
    </source>
</evidence>